<proteinExistence type="predicted"/>
<evidence type="ECO:0000313" key="1">
    <source>
        <dbReference type="EMBL" id="AYF03858.1"/>
    </source>
</evidence>
<evidence type="ECO:0000313" key="2">
    <source>
        <dbReference type="Proteomes" id="UP000272010"/>
    </source>
</evidence>
<sequence length="96" mass="10427">MAVHKQSISFTDVASDFAKERVERGEYPNVSAAVSGELARAKARRAREQAVLEAEVQRRLALPLDRWEPVGKGVSVTADSRAHLAARMQAQGGKPS</sequence>
<dbReference type="RefSeq" id="WP_120444855.1">
    <property type="nucleotide sequence ID" value="NZ_CP031081.1"/>
</dbReference>
<name>A0A386UU14_9RHOB</name>
<organism evidence="1 2">
    <name type="scientific">Paracoccus yeei</name>
    <dbReference type="NCBI Taxonomy" id="147645"/>
    <lineage>
        <taxon>Bacteria</taxon>
        <taxon>Pseudomonadati</taxon>
        <taxon>Pseudomonadota</taxon>
        <taxon>Alphaproteobacteria</taxon>
        <taxon>Rhodobacterales</taxon>
        <taxon>Paracoccaceae</taxon>
        <taxon>Paracoccus</taxon>
    </lineage>
</organism>
<dbReference type="Proteomes" id="UP000272010">
    <property type="component" value="Plasmid pYEE3"/>
</dbReference>
<dbReference type="EMBL" id="CP031081">
    <property type="protein sequence ID" value="AYF03858.1"/>
    <property type="molecule type" value="Genomic_DNA"/>
</dbReference>
<geneLocation type="plasmid" evidence="2">
    <name>pyee3</name>
</geneLocation>
<dbReference type="AlphaFoldDB" id="A0A386UU14"/>
<accession>A0A386UU14</accession>
<reference evidence="2" key="1">
    <citation type="submission" date="2018-07" db="EMBL/GenBank/DDBJ databases">
        <title>Genome Structure of the Opportunistic Pathogen Paracoccus yeei (Alphaproteobacteria) and Identification of Putative Virulence Factors.</title>
        <authorList>
            <person name="Lasek R."/>
            <person name="Szuplewska M."/>
            <person name="Mitura M."/>
            <person name="Decewicz P."/>
            <person name="Chmielowska C."/>
            <person name="Pawlot A."/>
            <person name="Sentkowska D."/>
            <person name="Czarnecki J."/>
            <person name="Bartosik D."/>
        </authorList>
    </citation>
    <scope>NUCLEOTIDE SEQUENCE [LARGE SCALE GENOMIC DNA]</scope>
    <source>
        <strain evidence="2">CCUG 32053</strain>
        <plasmid evidence="2">pyee3</plasmid>
    </source>
</reference>
<protein>
    <recommendedName>
        <fullName evidence="3">Type II toxin-antitoxin system ParD family antitoxin</fullName>
    </recommendedName>
</protein>
<gene>
    <name evidence="1" type="ORF">PY32053_04340</name>
</gene>
<keyword evidence="1" id="KW-0614">Plasmid</keyword>
<evidence type="ECO:0008006" key="3">
    <source>
        <dbReference type="Google" id="ProtNLM"/>
    </source>
</evidence>